<dbReference type="GO" id="GO:0016020">
    <property type="term" value="C:membrane"/>
    <property type="evidence" value="ECO:0007669"/>
    <property type="project" value="InterPro"/>
</dbReference>
<keyword evidence="2" id="KW-0472">Membrane</keyword>
<dbReference type="Proteomes" id="UP000046392">
    <property type="component" value="Unplaced"/>
</dbReference>
<dbReference type="Pfam" id="PF06809">
    <property type="entry name" value="NPDC1"/>
    <property type="match status" value="1"/>
</dbReference>
<organism evidence="4 5">
    <name type="scientific">Strongyloides papillosus</name>
    <name type="common">Intestinal threadworm</name>
    <dbReference type="NCBI Taxonomy" id="174720"/>
    <lineage>
        <taxon>Eukaryota</taxon>
        <taxon>Metazoa</taxon>
        <taxon>Ecdysozoa</taxon>
        <taxon>Nematoda</taxon>
        <taxon>Chromadorea</taxon>
        <taxon>Rhabditida</taxon>
        <taxon>Tylenchina</taxon>
        <taxon>Panagrolaimomorpha</taxon>
        <taxon>Strongyloidoidea</taxon>
        <taxon>Strongyloididae</taxon>
        <taxon>Strongyloides</taxon>
    </lineage>
</organism>
<keyword evidence="2" id="KW-1133">Transmembrane helix</keyword>
<keyword evidence="3" id="KW-0732">Signal</keyword>
<feature type="signal peptide" evidence="3">
    <location>
        <begin position="1"/>
        <end position="23"/>
    </location>
</feature>
<feature type="chain" id="PRO_5005894013" evidence="3">
    <location>
        <begin position="24"/>
        <end position="364"/>
    </location>
</feature>
<feature type="compositionally biased region" description="Basic and acidic residues" evidence="1">
    <location>
        <begin position="140"/>
        <end position="155"/>
    </location>
</feature>
<feature type="transmembrane region" description="Helical" evidence="2">
    <location>
        <begin position="222"/>
        <end position="246"/>
    </location>
</feature>
<feature type="region of interest" description="Disordered" evidence="1">
    <location>
        <begin position="123"/>
        <end position="172"/>
    </location>
</feature>
<reference evidence="5" key="1">
    <citation type="submission" date="2017-02" db="UniProtKB">
        <authorList>
            <consortium name="WormBaseParasite"/>
        </authorList>
    </citation>
    <scope>IDENTIFICATION</scope>
</reference>
<name>A0A0N5BAR6_STREA</name>
<keyword evidence="2" id="KW-0812">Transmembrane</keyword>
<dbReference type="WBParaSite" id="SPAL_0000313100.1">
    <property type="protein sequence ID" value="SPAL_0000313100.1"/>
    <property type="gene ID" value="SPAL_0000313100"/>
</dbReference>
<feature type="region of interest" description="Disordered" evidence="1">
    <location>
        <begin position="261"/>
        <end position="280"/>
    </location>
</feature>
<dbReference type="InterPro" id="IPR009635">
    <property type="entry name" value="NPDC1"/>
</dbReference>
<evidence type="ECO:0000256" key="1">
    <source>
        <dbReference type="SAM" id="MobiDB-lite"/>
    </source>
</evidence>
<evidence type="ECO:0000256" key="3">
    <source>
        <dbReference type="SAM" id="SignalP"/>
    </source>
</evidence>
<sequence length="364" mass="41558">MQRRSPIFFVIFYLISFFNVSSAYLNLGSKYGLENKYLRDQNPYEETFLEPNEQQQFVEPESYYDIPYDVNNENQQQLTEDRYPSYYQPPYEPMTPQKAARLQQLLKELEENKEFVDIKANIPHHKENGETEQFISQEQDTSHAEGEEKSQKEVFEPTATKSDVKEKGLPAKPVKKGQSEFVEYVEPAISKAQKNVQKLNFMGPSSDKSSSSIAGVFSNGNIFMGIVMSMLIVGVILGTLTGGYYYRNIYRNQDPDFSDFTHYSPAGPGRDKKSKKYMNGHSLETGDDTLAYKAQLQHYQQAKQKIIYGDDIVGEVIPGVDYDENNSDEEVDGDNNYSVYECPGLAPTGDIEITNPNFDINPRQ</sequence>
<dbReference type="PANTHER" id="PTHR23352">
    <property type="entry name" value="NEURAL PROLIFERATION DIFFERENTIATION AND CONTROL PROTEIN-1 NPDC-1 PROTEIN"/>
    <property type="match status" value="1"/>
</dbReference>
<evidence type="ECO:0000256" key="2">
    <source>
        <dbReference type="SAM" id="Phobius"/>
    </source>
</evidence>
<accession>A0A0N5BAR6</accession>
<evidence type="ECO:0000313" key="4">
    <source>
        <dbReference type="Proteomes" id="UP000046392"/>
    </source>
</evidence>
<keyword evidence="4" id="KW-1185">Reference proteome</keyword>
<dbReference type="PANTHER" id="PTHR23352:SF2">
    <property type="entry name" value="NEURAL PROLIFERATION DIFFERENTIATION AND CONTROL PROTEIN 1"/>
    <property type="match status" value="1"/>
</dbReference>
<proteinExistence type="predicted"/>
<dbReference type="AlphaFoldDB" id="A0A0N5BAR6"/>
<evidence type="ECO:0000313" key="5">
    <source>
        <dbReference type="WBParaSite" id="SPAL_0000313100.1"/>
    </source>
</evidence>
<protein>
    <submittedName>
        <fullName evidence="5">Neural proliferation differentiation and control protein 1</fullName>
    </submittedName>
</protein>